<dbReference type="AlphaFoldDB" id="A0A2T2XFA4"/>
<sequence>MRWAEAAMGMGFSLSGPIKGWRYTNQTMEIWYRIANPVTARDELLHLLEWAFGPGTYREFADPHSQWHWRNAIVSAQISIHPERAQAVVVESQPGILSGAVDSFQGWTVTPIH</sequence>
<dbReference type="EMBL" id="PXYW01000025">
    <property type="protein sequence ID" value="PSR33170.1"/>
    <property type="molecule type" value="Genomic_DNA"/>
</dbReference>
<dbReference type="Proteomes" id="UP000242972">
    <property type="component" value="Unassembled WGS sequence"/>
</dbReference>
<reference evidence="1 2" key="1">
    <citation type="journal article" date="2014" name="BMC Genomics">
        <title>Comparison of environmental and isolate Sulfobacillus genomes reveals diverse carbon, sulfur, nitrogen, and hydrogen metabolisms.</title>
        <authorList>
            <person name="Justice N.B."/>
            <person name="Norman A."/>
            <person name="Brown C.T."/>
            <person name="Singh A."/>
            <person name="Thomas B.C."/>
            <person name="Banfield J.F."/>
        </authorList>
    </citation>
    <scope>NUCLEOTIDE SEQUENCE [LARGE SCALE GENOMIC DNA]</scope>
    <source>
        <strain evidence="1">AMDSBA4</strain>
    </source>
</reference>
<protein>
    <submittedName>
        <fullName evidence="1">Uncharacterized protein</fullName>
    </submittedName>
</protein>
<accession>A0A2T2XFA4</accession>
<gene>
    <name evidence="1" type="ORF">C7B46_10955</name>
</gene>
<name>A0A2T2XFA4_9FIRM</name>
<organism evidence="1 2">
    <name type="scientific">Sulfobacillus benefaciens</name>
    <dbReference type="NCBI Taxonomy" id="453960"/>
    <lineage>
        <taxon>Bacteria</taxon>
        <taxon>Bacillati</taxon>
        <taxon>Bacillota</taxon>
        <taxon>Clostridia</taxon>
        <taxon>Eubacteriales</taxon>
        <taxon>Clostridiales Family XVII. Incertae Sedis</taxon>
        <taxon>Sulfobacillus</taxon>
    </lineage>
</organism>
<evidence type="ECO:0000313" key="1">
    <source>
        <dbReference type="EMBL" id="PSR33170.1"/>
    </source>
</evidence>
<evidence type="ECO:0000313" key="2">
    <source>
        <dbReference type="Proteomes" id="UP000242972"/>
    </source>
</evidence>
<comment type="caution">
    <text evidence="1">The sequence shown here is derived from an EMBL/GenBank/DDBJ whole genome shotgun (WGS) entry which is preliminary data.</text>
</comment>
<proteinExistence type="predicted"/>